<dbReference type="Proteomes" id="UP000248148">
    <property type="component" value="Unassembled WGS sequence"/>
</dbReference>
<evidence type="ECO:0000313" key="2">
    <source>
        <dbReference type="Proteomes" id="UP000248148"/>
    </source>
</evidence>
<dbReference type="InterPro" id="IPR029014">
    <property type="entry name" value="NiFe-Hase_large"/>
</dbReference>
<dbReference type="EMBL" id="QJTI01000010">
    <property type="protein sequence ID" value="PYF02695.1"/>
    <property type="molecule type" value="Genomic_DNA"/>
</dbReference>
<reference evidence="1 2" key="1">
    <citation type="submission" date="2018-06" db="EMBL/GenBank/DDBJ databases">
        <title>Genomic Encyclopedia of Archaeal and Bacterial Type Strains, Phase II (KMG-II): from individual species to whole genera.</title>
        <authorList>
            <person name="Goeker M."/>
        </authorList>
    </citation>
    <scope>NUCLEOTIDE SEQUENCE [LARGE SCALE GENOMIC DNA]</scope>
    <source>
        <strain evidence="1 2">JCM 11668</strain>
    </source>
</reference>
<protein>
    <recommendedName>
        <fullName evidence="3">Coenzyme F420-reducing hydrogenase alpha subunit</fullName>
    </recommendedName>
</protein>
<comment type="caution">
    <text evidence="1">The sequence shown here is derived from an EMBL/GenBank/DDBJ whole genome shotgun (WGS) entry which is preliminary data.</text>
</comment>
<dbReference type="PANTHER" id="PTHR42958">
    <property type="entry name" value="HYDROGENASE-2 LARGE CHAIN"/>
    <property type="match status" value="1"/>
</dbReference>
<dbReference type="InterPro" id="IPR050867">
    <property type="entry name" value="NiFe/NiFeSe_hydrgnase_LSU"/>
</dbReference>
<sequence length="369" mass="38003">MNAAPRDDRIEVSLAVAANRVVAVKISARRPVGIGRLAEGRDGDAVAALLPRLFALCGRAHSAAFAAACAMARGSALPERARLAHSAAVLAERMSELLRGTVLALAGPALPSLAPALRQISEAARRFDGAALPDAAAIDAIDAGLAAIGLPPHCLDDLANYQHWLAADGPLAALHAGLLTSDAAFGAVAIDALAASDDATIGAALWQQGALFAARPQLGGRLPETGALARQAAHPLIKELGAGLGARLVARLIEIRATPDQLRAVLRGELPGDLVMTASLAANDAIAAVEGARGRLHHLVALDPHGHVSRLEMLAPTEWNFHPQGALCRALSALQLRGDGADQQRVERLVAAFDPCVAFSVKLTEAADA</sequence>
<name>A0A318TLG2_9BRAD</name>
<dbReference type="OrthoDB" id="9157196at2"/>
<keyword evidence="2" id="KW-1185">Reference proteome</keyword>
<dbReference type="RefSeq" id="WP_110780869.1">
    <property type="nucleotide sequence ID" value="NZ_QJTI01000010.1"/>
</dbReference>
<dbReference type="PANTHER" id="PTHR42958:SF4">
    <property type="entry name" value="HYDROGENASE EXPRESSION_FORMATION PROTEIN HUPK"/>
    <property type="match status" value="1"/>
</dbReference>
<proteinExistence type="predicted"/>
<organism evidence="1 2">
    <name type="scientific">Rhodopseudomonas faecalis</name>
    <dbReference type="NCBI Taxonomy" id="99655"/>
    <lineage>
        <taxon>Bacteria</taxon>
        <taxon>Pseudomonadati</taxon>
        <taxon>Pseudomonadota</taxon>
        <taxon>Alphaproteobacteria</taxon>
        <taxon>Hyphomicrobiales</taxon>
        <taxon>Nitrobacteraceae</taxon>
        <taxon>Rhodopseudomonas</taxon>
    </lineage>
</organism>
<evidence type="ECO:0000313" key="1">
    <source>
        <dbReference type="EMBL" id="PYF02695.1"/>
    </source>
</evidence>
<dbReference type="Gene3D" id="1.10.645.10">
    <property type="entry name" value="Cytochrome-c3 Hydrogenase, chain B"/>
    <property type="match status" value="2"/>
</dbReference>
<gene>
    <name evidence="1" type="ORF">BJ122_11032</name>
</gene>
<dbReference type="AlphaFoldDB" id="A0A318TLG2"/>
<dbReference type="SUPFAM" id="SSF56762">
    <property type="entry name" value="HydB/Nqo4-like"/>
    <property type="match status" value="1"/>
</dbReference>
<accession>A0A318TLG2</accession>
<evidence type="ECO:0008006" key="3">
    <source>
        <dbReference type="Google" id="ProtNLM"/>
    </source>
</evidence>